<dbReference type="Proteomes" id="UP001165122">
    <property type="component" value="Unassembled WGS sequence"/>
</dbReference>
<feature type="coiled-coil region" evidence="4">
    <location>
        <begin position="1014"/>
        <end position="1056"/>
    </location>
</feature>
<feature type="region of interest" description="Disordered" evidence="5">
    <location>
        <begin position="367"/>
        <end position="423"/>
    </location>
</feature>
<evidence type="ECO:0000256" key="4">
    <source>
        <dbReference type="SAM" id="Coils"/>
    </source>
</evidence>
<dbReference type="InterPro" id="IPR050821">
    <property type="entry name" value="Cytosolic_carboxypeptidase"/>
</dbReference>
<feature type="region of interest" description="Disordered" evidence="5">
    <location>
        <begin position="1128"/>
        <end position="1164"/>
    </location>
</feature>
<evidence type="ECO:0000256" key="1">
    <source>
        <dbReference type="ARBA" id="ARBA00001947"/>
    </source>
</evidence>
<evidence type="ECO:0000256" key="5">
    <source>
        <dbReference type="SAM" id="MobiDB-lite"/>
    </source>
</evidence>
<dbReference type="InterPro" id="IPR000834">
    <property type="entry name" value="Peptidase_M14"/>
</dbReference>
<feature type="domain" description="Peptidase M14" evidence="6">
    <location>
        <begin position="594"/>
        <end position="881"/>
    </location>
</feature>
<feature type="region of interest" description="Disordered" evidence="5">
    <location>
        <begin position="1183"/>
        <end position="1219"/>
    </location>
</feature>
<dbReference type="EMBL" id="BRXW01000150">
    <property type="protein sequence ID" value="GMI10582.1"/>
    <property type="molecule type" value="Genomic_DNA"/>
</dbReference>
<evidence type="ECO:0000313" key="8">
    <source>
        <dbReference type="Proteomes" id="UP001165122"/>
    </source>
</evidence>
<dbReference type="PANTHER" id="PTHR12756">
    <property type="entry name" value="CYTOSOLIC CARBOXYPEPTIDASE"/>
    <property type="match status" value="1"/>
</dbReference>
<feature type="region of interest" description="Disordered" evidence="5">
    <location>
        <begin position="1"/>
        <end position="45"/>
    </location>
</feature>
<reference evidence="8" key="1">
    <citation type="journal article" date="2023" name="Commun. Biol.">
        <title>Genome analysis of Parmales, the sister group of diatoms, reveals the evolutionary specialization of diatoms from phago-mixotrophs to photoautotrophs.</title>
        <authorList>
            <person name="Ban H."/>
            <person name="Sato S."/>
            <person name="Yoshikawa S."/>
            <person name="Yamada K."/>
            <person name="Nakamura Y."/>
            <person name="Ichinomiya M."/>
            <person name="Sato N."/>
            <person name="Blanc-Mathieu R."/>
            <person name="Endo H."/>
            <person name="Kuwata A."/>
            <person name="Ogata H."/>
        </authorList>
    </citation>
    <scope>NUCLEOTIDE SEQUENCE [LARGE SCALE GENOMIC DNA]</scope>
    <source>
        <strain evidence="8">NIES 3700</strain>
    </source>
</reference>
<dbReference type="PROSITE" id="PS52035">
    <property type="entry name" value="PEPTIDASE_M14"/>
    <property type="match status" value="1"/>
</dbReference>
<feature type="region of interest" description="Disordered" evidence="5">
    <location>
        <begin position="1321"/>
        <end position="1348"/>
    </location>
</feature>
<feature type="region of interest" description="Disordered" evidence="5">
    <location>
        <begin position="129"/>
        <end position="249"/>
    </location>
</feature>
<dbReference type="OrthoDB" id="10253041at2759"/>
<gene>
    <name evidence="7" type="ORF">TrLO_g11191</name>
</gene>
<feature type="compositionally biased region" description="Basic residues" evidence="5">
    <location>
        <begin position="1140"/>
        <end position="1159"/>
    </location>
</feature>
<evidence type="ECO:0000313" key="7">
    <source>
        <dbReference type="EMBL" id="GMI10582.1"/>
    </source>
</evidence>
<accession>A0A9W7FE33</accession>
<feature type="compositionally biased region" description="Basic and acidic residues" evidence="5">
    <location>
        <begin position="853"/>
        <end position="869"/>
    </location>
</feature>
<evidence type="ECO:0000256" key="3">
    <source>
        <dbReference type="PROSITE-ProRule" id="PRU01379"/>
    </source>
</evidence>
<dbReference type="SUPFAM" id="SSF53187">
    <property type="entry name" value="Zn-dependent exopeptidases"/>
    <property type="match status" value="1"/>
</dbReference>
<evidence type="ECO:0000259" key="6">
    <source>
        <dbReference type="PROSITE" id="PS52035"/>
    </source>
</evidence>
<keyword evidence="4" id="KW-0175">Coiled coil</keyword>
<dbReference type="GO" id="GO:0008270">
    <property type="term" value="F:zinc ion binding"/>
    <property type="evidence" value="ECO:0007669"/>
    <property type="project" value="InterPro"/>
</dbReference>
<feature type="compositionally biased region" description="Low complexity" evidence="5">
    <location>
        <begin position="1"/>
        <end position="29"/>
    </location>
</feature>
<feature type="compositionally biased region" description="Basic and acidic residues" evidence="5">
    <location>
        <begin position="1183"/>
        <end position="1201"/>
    </location>
</feature>
<feature type="region of interest" description="Disordered" evidence="5">
    <location>
        <begin position="849"/>
        <end position="882"/>
    </location>
</feature>
<organism evidence="7 8">
    <name type="scientific">Triparma laevis f. longispina</name>
    <dbReference type="NCBI Taxonomy" id="1714387"/>
    <lineage>
        <taxon>Eukaryota</taxon>
        <taxon>Sar</taxon>
        <taxon>Stramenopiles</taxon>
        <taxon>Ochrophyta</taxon>
        <taxon>Bolidophyceae</taxon>
        <taxon>Parmales</taxon>
        <taxon>Triparmaceae</taxon>
        <taxon>Triparma</taxon>
    </lineage>
</organism>
<proteinExistence type="inferred from homology"/>
<dbReference type="Pfam" id="PF00246">
    <property type="entry name" value="Peptidase_M14"/>
    <property type="match status" value="1"/>
</dbReference>
<protein>
    <recommendedName>
        <fullName evidence="6">Peptidase M14 domain-containing protein</fullName>
    </recommendedName>
</protein>
<dbReference type="GO" id="GO:0006508">
    <property type="term" value="P:proteolysis"/>
    <property type="evidence" value="ECO:0007669"/>
    <property type="project" value="InterPro"/>
</dbReference>
<dbReference type="GO" id="GO:0004181">
    <property type="term" value="F:metallocarboxypeptidase activity"/>
    <property type="evidence" value="ECO:0007669"/>
    <property type="project" value="InterPro"/>
</dbReference>
<feature type="compositionally biased region" description="Polar residues" evidence="5">
    <location>
        <begin position="393"/>
        <end position="422"/>
    </location>
</feature>
<feature type="compositionally biased region" description="Polar residues" evidence="5">
    <location>
        <begin position="176"/>
        <end position="193"/>
    </location>
</feature>
<dbReference type="PANTHER" id="PTHR12756:SF45">
    <property type="entry name" value="CYTOSOLIC CARBOXYPEPTIDASE NNA1"/>
    <property type="match status" value="1"/>
</dbReference>
<comment type="similarity">
    <text evidence="2 3">Belongs to the peptidase M14 family.</text>
</comment>
<comment type="cofactor">
    <cofactor evidence="1">
        <name>Zn(2+)</name>
        <dbReference type="ChEBI" id="CHEBI:29105"/>
    </cofactor>
</comment>
<feature type="compositionally biased region" description="Pro residues" evidence="5">
    <location>
        <begin position="375"/>
        <end position="385"/>
    </location>
</feature>
<dbReference type="Gene3D" id="3.40.630.10">
    <property type="entry name" value="Zn peptidases"/>
    <property type="match status" value="1"/>
</dbReference>
<sequence length="1372" mass="151537">MSMSMSSAKPLPSFLSPSKPVPKVSPKVNRSPRRSMEEEKGVPKVAHVSHVMDEEDVKYDLIVDIFGQNGKQALTEGDVNNRDVNRNVNKNVNRKDIEGQQQELTVDINVDEEDEDCDVLTAARAIQASVRESTKRQAMALSQQQKRRSAETPPLYHGPTTTTTTTTTPLTVPILISSSSAPSFRAATPSSTNDDSDKDATQDAATPTYDYTSNSSFASNESEENDVDSSSNESDNDEAWINNSQPKSPQNKLFEMVKIQMEQQHFPEANGAVGYDSRFVDGPLPLMDIPSSPTNRTLERPKTGMGYQLPRVEHDHGGSDPELLVIDEENEGGSKPRSEVGPEALHDIDSSNFLSSLLHQRHKIETVINPDDPDSPPASSPPTPSFPHLTPLYSYSESARSAKNSVRNNGSSTPHHSASTPFSPLPPNTLAFDSFFESGNLSKAYHVSGRSNDLTTVTATFPNGGISTENVSYLQKLHPVDQEYELYLRTDTHTAGNIQWFYFSATPPANATFPMSVRINIVNFMKRGSLYQYGMRPLVCDGDGKWVRGGEEIAYFRNKLTYQTGKKKKKQRHSTLSFTYTFTKREKTFFAHCYPYTYSDLQNDLSSIFSRVDTSATNSFIRTRDMCLTLAGNRCEMLTITSPGETNPEEMERRPAVVISARVHPGESNSSYMMRGVLRFICSDNPDAKVLRDNFVFKIVPMLNPDGVVHGNYRTSLSGNDLNRRYASPSPVLHPTVYAMRQMLTTMQESRGVLMFVDMHGHSRKKNTFLYGCDHGSKNLEQRLLPRVFPRLLYNVFRSDRSDQGGFFSYKDCDFNVRKSKFSTGRVVAWRDIGIDNSFTLEASFAGTGDNSEQAKRKRQEEAEKRKEDDEAAVSNASKIDREKEKAAAIHHHFGIDHFENIGVGLCKALLHYCRIGAEGEKLKGIKLIENNYVGGGANAGNDSAYEADDEQALNINNHRSTRRPINRRRPHIIRPALAKRLMAPVVLSEKVAISQASHCERARAELDVRKYLYIRQKQELKIFRSKIEAAEQSTTKKSKAAKQKHEANLALLEQELTVSAELKGDGEGEGVMELVDLENDSDLLEAGVGSEESLGSDSDPSGDNMPPNLLLKDKEFQKFVQRSTVAPQLAHMELNSSRRNQHRRTSKALKSKRKKKKSTPLSRFASAATKVINLNKSKKAALDKANAEKARKDKEAKELTTNDLLQPRPILPKPLPVRKSLNMTTVQMTRKSSIGVEGGGTVNVRGVNVRRGSTTAVASVAQKYVNTSGGRGGGGGWSGAGSPGRQHRTSAKNLYNAGGGSGVLPKAGCGQPALRLNNLLDPRSSGGSTAPPALLVPDRKMRAPSPITPSLAGFRVTKQSNIGNRFNGIGR</sequence>
<evidence type="ECO:0000256" key="2">
    <source>
        <dbReference type="ARBA" id="ARBA00005988"/>
    </source>
</evidence>
<name>A0A9W7FE33_9STRA</name>
<dbReference type="Gene3D" id="2.60.40.3120">
    <property type="match status" value="1"/>
</dbReference>
<feature type="active site" description="Proton donor/acceptor" evidence="3">
    <location>
        <position position="842"/>
    </location>
</feature>
<comment type="caution">
    <text evidence="7">The sequence shown here is derived from an EMBL/GenBank/DDBJ whole genome shotgun (WGS) entry which is preliminary data.</text>
</comment>
<feature type="region of interest" description="Disordered" evidence="5">
    <location>
        <begin position="1089"/>
        <end position="1110"/>
    </location>
</feature>
<keyword evidence="8" id="KW-1185">Reference proteome</keyword>
<feature type="compositionally biased region" description="Polar residues" evidence="5">
    <location>
        <begin position="203"/>
        <end position="212"/>
    </location>
</feature>